<name>A0A2H3JA56_WOLCO</name>
<evidence type="ECO:0000313" key="2">
    <source>
        <dbReference type="EMBL" id="PCH33534.1"/>
    </source>
</evidence>
<accession>A0A2H3JA56</accession>
<proteinExistence type="predicted"/>
<reference evidence="2 3" key="1">
    <citation type="journal article" date="2012" name="Science">
        <title>The Paleozoic origin of enzymatic lignin decomposition reconstructed from 31 fungal genomes.</title>
        <authorList>
            <person name="Floudas D."/>
            <person name="Binder M."/>
            <person name="Riley R."/>
            <person name="Barry K."/>
            <person name="Blanchette R.A."/>
            <person name="Henrissat B."/>
            <person name="Martinez A.T."/>
            <person name="Otillar R."/>
            <person name="Spatafora J.W."/>
            <person name="Yadav J.S."/>
            <person name="Aerts A."/>
            <person name="Benoit I."/>
            <person name="Boyd A."/>
            <person name="Carlson A."/>
            <person name="Copeland A."/>
            <person name="Coutinho P.M."/>
            <person name="de Vries R.P."/>
            <person name="Ferreira P."/>
            <person name="Findley K."/>
            <person name="Foster B."/>
            <person name="Gaskell J."/>
            <person name="Glotzer D."/>
            <person name="Gorecki P."/>
            <person name="Heitman J."/>
            <person name="Hesse C."/>
            <person name="Hori C."/>
            <person name="Igarashi K."/>
            <person name="Jurgens J.A."/>
            <person name="Kallen N."/>
            <person name="Kersten P."/>
            <person name="Kohler A."/>
            <person name="Kuees U."/>
            <person name="Kumar T.K.A."/>
            <person name="Kuo A."/>
            <person name="LaButti K."/>
            <person name="Larrondo L.F."/>
            <person name="Lindquist E."/>
            <person name="Ling A."/>
            <person name="Lombard V."/>
            <person name="Lucas S."/>
            <person name="Lundell T."/>
            <person name="Martin R."/>
            <person name="McLaughlin D.J."/>
            <person name="Morgenstern I."/>
            <person name="Morin E."/>
            <person name="Murat C."/>
            <person name="Nagy L.G."/>
            <person name="Nolan M."/>
            <person name="Ohm R.A."/>
            <person name="Patyshakuliyeva A."/>
            <person name="Rokas A."/>
            <person name="Ruiz-Duenas F.J."/>
            <person name="Sabat G."/>
            <person name="Salamov A."/>
            <person name="Samejima M."/>
            <person name="Schmutz J."/>
            <person name="Slot J.C."/>
            <person name="St John F."/>
            <person name="Stenlid J."/>
            <person name="Sun H."/>
            <person name="Sun S."/>
            <person name="Syed K."/>
            <person name="Tsang A."/>
            <person name="Wiebenga A."/>
            <person name="Young D."/>
            <person name="Pisabarro A."/>
            <person name="Eastwood D.C."/>
            <person name="Martin F."/>
            <person name="Cullen D."/>
            <person name="Grigoriev I.V."/>
            <person name="Hibbett D.S."/>
        </authorList>
    </citation>
    <scope>NUCLEOTIDE SEQUENCE [LARGE SCALE GENOMIC DNA]</scope>
    <source>
        <strain evidence="2 3">MD-104</strain>
    </source>
</reference>
<evidence type="ECO:0000256" key="1">
    <source>
        <dbReference type="SAM" id="MobiDB-lite"/>
    </source>
</evidence>
<feature type="region of interest" description="Disordered" evidence="1">
    <location>
        <begin position="96"/>
        <end position="115"/>
    </location>
</feature>
<keyword evidence="3" id="KW-1185">Reference proteome</keyword>
<dbReference type="EMBL" id="KB467831">
    <property type="protein sequence ID" value="PCH33534.1"/>
    <property type="molecule type" value="Genomic_DNA"/>
</dbReference>
<dbReference type="AlphaFoldDB" id="A0A2H3JA56"/>
<protein>
    <submittedName>
        <fullName evidence="2">Uncharacterized protein</fullName>
    </submittedName>
</protein>
<gene>
    <name evidence="2" type="ORF">WOLCODRAFT_160147</name>
</gene>
<sequence>MDGFIIAQSTGLQVVPHESDSSIQLSWPIPCWVSPGKYSLMILGGEDEDGLTIQFVPISLQKHAIASRCDVSGALNIENSYVNELNVQIPGKRDLPVQFPNTSSTSGPTSASTSTADITVTAGSSGVTLTPTSLPATIVVEPTGTPSSTSLASYPTSSGFSTEYTWTATISGSESVVTVTDTTTTPESITVTMTSLETIVSTTTAPGTTIEFTTTKTMVSTTTMLASASQSSSTGDFLPVNAASPRSPNFTRSLLPMIGAFAAIFLLF</sequence>
<dbReference type="STRING" id="742152.A0A2H3JA56"/>
<evidence type="ECO:0000313" key="3">
    <source>
        <dbReference type="Proteomes" id="UP000218811"/>
    </source>
</evidence>
<organism evidence="2 3">
    <name type="scientific">Wolfiporia cocos (strain MD-104)</name>
    <name type="common">Brown rot fungus</name>
    <dbReference type="NCBI Taxonomy" id="742152"/>
    <lineage>
        <taxon>Eukaryota</taxon>
        <taxon>Fungi</taxon>
        <taxon>Dikarya</taxon>
        <taxon>Basidiomycota</taxon>
        <taxon>Agaricomycotina</taxon>
        <taxon>Agaricomycetes</taxon>
        <taxon>Polyporales</taxon>
        <taxon>Phaeolaceae</taxon>
        <taxon>Wolfiporia</taxon>
    </lineage>
</organism>
<feature type="compositionally biased region" description="Low complexity" evidence="1">
    <location>
        <begin position="102"/>
        <end position="115"/>
    </location>
</feature>
<dbReference type="Proteomes" id="UP000218811">
    <property type="component" value="Unassembled WGS sequence"/>
</dbReference>